<accession>E9G0Z2</accession>
<dbReference type="EMBL" id="GL732528">
    <property type="protein sequence ID" value="EFX87320.1"/>
    <property type="molecule type" value="Genomic_DNA"/>
</dbReference>
<protein>
    <submittedName>
        <fullName evidence="2">Uncharacterized protein</fullName>
    </submittedName>
</protein>
<evidence type="ECO:0000313" key="2">
    <source>
        <dbReference type="EMBL" id="EFX87320.1"/>
    </source>
</evidence>
<evidence type="ECO:0000256" key="1">
    <source>
        <dbReference type="SAM" id="MobiDB-lite"/>
    </source>
</evidence>
<dbReference type="InParanoid" id="E9G0Z2"/>
<dbReference type="KEGG" id="dpx:DAPPUDRAFT_235829"/>
<feature type="compositionally biased region" description="Low complexity" evidence="1">
    <location>
        <begin position="34"/>
        <end position="49"/>
    </location>
</feature>
<reference evidence="2 3" key="1">
    <citation type="journal article" date="2011" name="Science">
        <title>The ecoresponsive genome of Daphnia pulex.</title>
        <authorList>
            <person name="Colbourne J.K."/>
            <person name="Pfrender M.E."/>
            <person name="Gilbert D."/>
            <person name="Thomas W.K."/>
            <person name="Tucker A."/>
            <person name="Oakley T.H."/>
            <person name="Tokishita S."/>
            <person name="Aerts A."/>
            <person name="Arnold G.J."/>
            <person name="Basu M.K."/>
            <person name="Bauer D.J."/>
            <person name="Caceres C.E."/>
            <person name="Carmel L."/>
            <person name="Casola C."/>
            <person name="Choi J.H."/>
            <person name="Detter J.C."/>
            <person name="Dong Q."/>
            <person name="Dusheyko S."/>
            <person name="Eads B.D."/>
            <person name="Frohlich T."/>
            <person name="Geiler-Samerotte K.A."/>
            <person name="Gerlach D."/>
            <person name="Hatcher P."/>
            <person name="Jogdeo S."/>
            <person name="Krijgsveld J."/>
            <person name="Kriventseva E.V."/>
            <person name="Kultz D."/>
            <person name="Laforsch C."/>
            <person name="Lindquist E."/>
            <person name="Lopez J."/>
            <person name="Manak J.R."/>
            <person name="Muller J."/>
            <person name="Pangilinan J."/>
            <person name="Patwardhan R.P."/>
            <person name="Pitluck S."/>
            <person name="Pritham E.J."/>
            <person name="Rechtsteiner A."/>
            <person name="Rho M."/>
            <person name="Rogozin I.B."/>
            <person name="Sakarya O."/>
            <person name="Salamov A."/>
            <person name="Schaack S."/>
            <person name="Shapiro H."/>
            <person name="Shiga Y."/>
            <person name="Skalitzky C."/>
            <person name="Smith Z."/>
            <person name="Souvorov A."/>
            <person name="Sung W."/>
            <person name="Tang Z."/>
            <person name="Tsuchiya D."/>
            <person name="Tu H."/>
            <person name="Vos H."/>
            <person name="Wang M."/>
            <person name="Wolf Y.I."/>
            <person name="Yamagata H."/>
            <person name="Yamada T."/>
            <person name="Ye Y."/>
            <person name="Shaw J.R."/>
            <person name="Andrews J."/>
            <person name="Crease T.J."/>
            <person name="Tang H."/>
            <person name="Lucas S.M."/>
            <person name="Robertson H.M."/>
            <person name="Bork P."/>
            <person name="Koonin E.V."/>
            <person name="Zdobnov E.M."/>
            <person name="Grigoriev I.V."/>
            <person name="Lynch M."/>
            <person name="Boore J.L."/>
        </authorList>
    </citation>
    <scope>NUCLEOTIDE SEQUENCE [LARGE SCALE GENOMIC DNA]</scope>
</reference>
<proteinExistence type="predicted"/>
<name>E9G0Z2_DAPPU</name>
<keyword evidence="3" id="KW-1185">Reference proteome</keyword>
<evidence type="ECO:0000313" key="3">
    <source>
        <dbReference type="Proteomes" id="UP000000305"/>
    </source>
</evidence>
<feature type="region of interest" description="Disordered" evidence="1">
    <location>
        <begin position="31"/>
        <end position="60"/>
    </location>
</feature>
<gene>
    <name evidence="2" type="ORF">DAPPUDRAFT_235829</name>
</gene>
<dbReference type="HOGENOM" id="CLU_2944047_0_0_1"/>
<dbReference type="Proteomes" id="UP000000305">
    <property type="component" value="Unassembled WGS sequence"/>
</dbReference>
<dbReference type="AlphaFoldDB" id="E9G0Z2"/>
<organism evidence="2 3">
    <name type="scientific">Daphnia pulex</name>
    <name type="common">Water flea</name>
    <dbReference type="NCBI Taxonomy" id="6669"/>
    <lineage>
        <taxon>Eukaryota</taxon>
        <taxon>Metazoa</taxon>
        <taxon>Ecdysozoa</taxon>
        <taxon>Arthropoda</taxon>
        <taxon>Crustacea</taxon>
        <taxon>Branchiopoda</taxon>
        <taxon>Diplostraca</taxon>
        <taxon>Cladocera</taxon>
        <taxon>Anomopoda</taxon>
        <taxon>Daphniidae</taxon>
        <taxon>Daphnia</taxon>
    </lineage>
</organism>
<sequence length="60" mass="6311">MLTMDRVAVCGDDTTTILEFARLGWADDGGGIDSFSPPGASSSSSSSPSQEQRYPLLLTD</sequence>